<proteinExistence type="predicted"/>
<reference evidence="2" key="1">
    <citation type="journal article" date="2020" name="bioRxiv">
        <title>Genomic and phenotypic heterogeneity of clinical isolates of the human pathogens Aspergillus fumigatus, Aspergillus lentulus and Aspergillus fumigatiaffinis.</title>
        <authorList>
            <person name="dos Santos R.A.C."/>
            <person name="Steenwyk J.L."/>
            <person name="Rivero-Menendez O."/>
            <person name="Mead M.E."/>
            <person name="Silva L.P."/>
            <person name="Bastos R.W."/>
            <person name="Alastruey-Izquierdo A."/>
            <person name="Goldman G.H."/>
            <person name="Rokas A."/>
        </authorList>
    </citation>
    <scope>NUCLEOTIDE SEQUENCE</scope>
    <source>
        <strain evidence="2">CNM-CM8927</strain>
    </source>
</reference>
<dbReference type="EMBL" id="JAAAPU010000029">
    <property type="protein sequence ID" value="KAF4206452.1"/>
    <property type="molecule type" value="Genomic_DNA"/>
</dbReference>
<dbReference type="Proteomes" id="UP000649114">
    <property type="component" value="Unassembled WGS sequence"/>
</dbReference>
<feature type="region of interest" description="Disordered" evidence="1">
    <location>
        <begin position="15"/>
        <end position="60"/>
    </location>
</feature>
<gene>
    <name evidence="2" type="ORF">CNMCM8927_004846</name>
</gene>
<feature type="compositionally biased region" description="Acidic residues" evidence="1">
    <location>
        <begin position="19"/>
        <end position="53"/>
    </location>
</feature>
<evidence type="ECO:0000313" key="3">
    <source>
        <dbReference type="Proteomes" id="UP000649114"/>
    </source>
</evidence>
<sequence>MWELEFESDLFEFPISGVEFEEDESTDDDDSEYDELDDSEEEEWWKEDESEDLDRERDIEEHEYTASGDTARTVKIRLFLTDEEMDESTWMTNFVAECTCDGVVVATALARYIHREGMSSEFWEKMEEPSEETCNVAFHVFDRYGTVKAKYKDHPVQRGTGAWGNELDHGPLFLIENLHVTELNLRRKGLGQKIVSLLLNKAQLFCLDNKPDGKHANLVYGSTKACELAWTLHALVSPGVLTADIESQLVGKSAEERLAIHTRIESGAIDFWRSCAFRRIGASRCFAFSFDPQHPSRAIAAASDFDPRRSHAEDLENAELKVIYEADRSTDVTKIKMERLRDVLPLHYAALTLTDEELKTFFTAHADEESGWDRVTNSEATLLHITACKLKPLSTQWLLENVHYADRWKTARDINGYTPLEALQETLETMRTQKQHGFFRVLHLSDHFEGYSDAAVSCLSLLLGQEALGFTRACLRYGCTCGGCVGGFLSARMRSSLIFQGETTFDIMQNDIDDGGLWIMVNQFRLEHLDLEVRKNLKTNKSLRKGFVNIFQIAAECLKARKVPTVENLEQCCNNRSEWPPHTKNYLRRAGTQMGFRAVLRCMFDAAKEEDEKAETIMSLK</sequence>
<comment type="caution">
    <text evidence="2">The sequence shown here is derived from an EMBL/GenBank/DDBJ whole genome shotgun (WGS) entry which is preliminary data.</text>
</comment>
<accession>A0AAN5YTJ5</accession>
<evidence type="ECO:0000313" key="2">
    <source>
        <dbReference type="EMBL" id="KAF4206452.1"/>
    </source>
</evidence>
<evidence type="ECO:0000256" key="1">
    <source>
        <dbReference type="SAM" id="MobiDB-lite"/>
    </source>
</evidence>
<protein>
    <submittedName>
        <fullName evidence="2">Uncharacterized protein</fullName>
    </submittedName>
</protein>
<reference evidence="2" key="2">
    <citation type="submission" date="2020-04" db="EMBL/GenBank/DDBJ databases">
        <authorList>
            <person name="Santos R.A.C."/>
            <person name="Steenwyk J.L."/>
            <person name="Rivero-Menendez O."/>
            <person name="Mead M.E."/>
            <person name="Silva L.P."/>
            <person name="Bastos R.W."/>
            <person name="Alastruey-Izquierdo A."/>
            <person name="Goldman G.H."/>
            <person name="Rokas A."/>
        </authorList>
    </citation>
    <scope>NUCLEOTIDE SEQUENCE</scope>
    <source>
        <strain evidence="2">CNM-CM8927</strain>
    </source>
</reference>
<dbReference type="AlphaFoldDB" id="A0AAN5YTJ5"/>
<organism evidence="2 3">
    <name type="scientific">Aspergillus lentulus</name>
    <dbReference type="NCBI Taxonomy" id="293939"/>
    <lineage>
        <taxon>Eukaryota</taxon>
        <taxon>Fungi</taxon>
        <taxon>Dikarya</taxon>
        <taxon>Ascomycota</taxon>
        <taxon>Pezizomycotina</taxon>
        <taxon>Eurotiomycetes</taxon>
        <taxon>Eurotiomycetidae</taxon>
        <taxon>Eurotiales</taxon>
        <taxon>Aspergillaceae</taxon>
        <taxon>Aspergillus</taxon>
        <taxon>Aspergillus subgen. Fumigati</taxon>
    </lineage>
</organism>
<name>A0AAN5YTJ5_ASPLE</name>